<keyword evidence="6" id="KW-0998">Cell outer membrane</keyword>
<evidence type="ECO:0000256" key="3">
    <source>
        <dbReference type="ARBA" id="ARBA00022452"/>
    </source>
</evidence>
<evidence type="ECO:0000256" key="7">
    <source>
        <dbReference type="SAM" id="SignalP"/>
    </source>
</evidence>
<dbReference type="PANTHER" id="PTHR30069:SF46">
    <property type="entry name" value="OAR PROTEIN"/>
    <property type="match status" value="1"/>
</dbReference>
<dbReference type="Gene3D" id="2.40.170.20">
    <property type="entry name" value="TonB-dependent receptor, beta-barrel domain"/>
    <property type="match status" value="1"/>
</dbReference>
<organism evidence="9 10">
    <name type="scientific">Fulvivirga kasyanovii</name>
    <dbReference type="NCBI Taxonomy" id="396812"/>
    <lineage>
        <taxon>Bacteria</taxon>
        <taxon>Pseudomonadati</taxon>
        <taxon>Bacteroidota</taxon>
        <taxon>Cytophagia</taxon>
        <taxon>Cytophagales</taxon>
        <taxon>Fulvivirgaceae</taxon>
        <taxon>Fulvivirga</taxon>
    </lineage>
</organism>
<feature type="domain" description="TonB-dependent transporter Oar-like beta-barrel" evidence="8">
    <location>
        <begin position="342"/>
        <end position="672"/>
    </location>
</feature>
<keyword evidence="9" id="KW-0675">Receptor</keyword>
<sequence length="1034" mass="114489">MIRNLLLSLLLLSTSMTVSFGQGVTTAAIRGKVTDDAGQGLPGATVIAFHEPTGTQYGTSTRPDGKYNLPNLKVGGPYTVKVTYIGYTEQQQENINLLLGQVLEIDFNLDEDITTLGEVVITGNNETFNSDRTGAAEAFDNAEIRKLPTITRSASDIYRLTPSSDGNSFAGRNDQYNNFSLDGSIFNNPFGLDAATPGGQTDAQPVSLDAIEQIQVAVSPYDVTQSGFTGASINAVTKSGTNEFSGTVFGFYRTDEFTGSKVKGDEVVVGDLKQLQTGISIGGPIVKDKLFFFANFEMERRDDLGSNFVAKNGPQDLINESRVEEANLIAVSDALAAVGYETGAYQGFIHETNNQKGIIKLDWSINSKHTITATYNFLDALKQKPAHPTALGRRGPDATTLQFRNSGYQINNKIHSGLIEWKALFGNKFSNKLQAGFTKFDDSRDPFSSPFPVINIYKDGIPYIIAGHEPFSIHNRLEQNVLQFTDNFEMYFGDHTITVGTSFEKFSFDNSFNLGVYDPFPWLIQGGTFGGGVDINDFLTRAEAGEFDTWKADTEAIFNQNNANDSWALAETNVGQWALYAQDQWLVTDNLTVTAGIRMDLPLYFDTGDNITKNEDGVTYYDEDNNPVTFDNTKLPDQTPLISPRVGFNWDIKGDKSIQFRGGSGLFTGRLPFVWIGNQVANPSTGFLNITHPDFQFPQVWRTSLGLDKKLGKGWLATIDLAYTKDINAMLVRDYSLRTPTANLQGVDNRAIYAPSDIVTYDGGRAANYVFTNSDEGRSFNATFEIERNWDNGIYTSLAYNYLDAKSVSSIESEISSDAFALNPVVGNANEAVLAPSIYGNKHRFVGNANKTFKYGGGKWATTVSFYLEYARGGRFSYTYSGDLNGDGSVLNDLLYIPTDSELDQMNFVNDAQREAYRDFIEQDDYLSDNRGDYAERYAVLSPWYSRWDMRLLQDYNLSNGHTIQFSIDILNVGNLISSDWGVREFPTNVQPVGVSVTNGVPTYSFDGTLTESYTPVTNLLSRWQLQFGLRYSF</sequence>
<evidence type="ECO:0000313" key="10">
    <source>
        <dbReference type="Proteomes" id="UP000798808"/>
    </source>
</evidence>
<dbReference type="InterPro" id="IPR057601">
    <property type="entry name" value="Oar-like_b-barrel"/>
</dbReference>
<feature type="signal peptide" evidence="7">
    <location>
        <begin position="1"/>
        <end position="20"/>
    </location>
</feature>
<keyword evidence="3" id="KW-1134">Transmembrane beta strand</keyword>
<evidence type="ECO:0000259" key="8">
    <source>
        <dbReference type="Pfam" id="PF25183"/>
    </source>
</evidence>
<keyword evidence="4" id="KW-0812">Transmembrane</keyword>
<comment type="subcellular location">
    <subcellularLocation>
        <location evidence="1">Cell outer membrane</location>
        <topology evidence="1">Multi-pass membrane protein</topology>
    </subcellularLocation>
</comment>
<dbReference type="EMBL" id="SMLW01000677">
    <property type="protein sequence ID" value="MTI29006.1"/>
    <property type="molecule type" value="Genomic_DNA"/>
</dbReference>
<dbReference type="InterPro" id="IPR036942">
    <property type="entry name" value="Beta-barrel_TonB_sf"/>
</dbReference>
<dbReference type="SUPFAM" id="SSF49464">
    <property type="entry name" value="Carboxypeptidase regulatory domain-like"/>
    <property type="match status" value="1"/>
</dbReference>
<gene>
    <name evidence="9" type="ORF">E1163_28855</name>
</gene>
<evidence type="ECO:0000256" key="6">
    <source>
        <dbReference type="ARBA" id="ARBA00023237"/>
    </source>
</evidence>
<evidence type="ECO:0000256" key="2">
    <source>
        <dbReference type="ARBA" id="ARBA00022448"/>
    </source>
</evidence>
<comment type="caution">
    <text evidence="9">The sequence shown here is derived from an EMBL/GenBank/DDBJ whole genome shotgun (WGS) entry which is preliminary data.</text>
</comment>
<evidence type="ECO:0000256" key="4">
    <source>
        <dbReference type="ARBA" id="ARBA00022692"/>
    </source>
</evidence>
<keyword evidence="7" id="KW-0732">Signal</keyword>
<dbReference type="PANTHER" id="PTHR30069">
    <property type="entry name" value="TONB-DEPENDENT OUTER MEMBRANE RECEPTOR"/>
    <property type="match status" value="1"/>
</dbReference>
<dbReference type="Pfam" id="PF13620">
    <property type="entry name" value="CarboxypepD_reg"/>
    <property type="match status" value="1"/>
</dbReference>
<protein>
    <submittedName>
        <fullName evidence="9">TonB-dependent receptor</fullName>
    </submittedName>
</protein>
<dbReference type="SUPFAM" id="SSF56935">
    <property type="entry name" value="Porins"/>
    <property type="match status" value="1"/>
</dbReference>
<dbReference type="Gene3D" id="2.60.40.1120">
    <property type="entry name" value="Carboxypeptidase-like, regulatory domain"/>
    <property type="match status" value="1"/>
</dbReference>
<feature type="chain" id="PRO_5046914502" evidence="7">
    <location>
        <begin position="21"/>
        <end position="1034"/>
    </location>
</feature>
<evidence type="ECO:0000256" key="5">
    <source>
        <dbReference type="ARBA" id="ARBA00023136"/>
    </source>
</evidence>
<keyword evidence="5" id="KW-0472">Membrane</keyword>
<dbReference type="InterPro" id="IPR039426">
    <property type="entry name" value="TonB-dep_rcpt-like"/>
</dbReference>
<evidence type="ECO:0000313" key="9">
    <source>
        <dbReference type="EMBL" id="MTI29006.1"/>
    </source>
</evidence>
<dbReference type="Proteomes" id="UP000798808">
    <property type="component" value="Unassembled WGS sequence"/>
</dbReference>
<dbReference type="RefSeq" id="WP_155177086.1">
    <property type="nucleotide sequence ID" value="NZ_SMLW01000677.1"/>
</dbReference>
<accession>A0ABW9RZ15</accession>
<dbReference type="Pfam" id="PF25183">
    <property type="entry name" value="OMP_b-brl_4"/>
    <property type="match status" value="2"/>
</dbReference>
<name>A0ABW9RZ15_9BACT</name>
<proteinExistence type="predicted"/>
<keyword evidence="2" id="KW-0813">Transport</keyword>
<dbReference type="InterPro" id="IPR008969">
    <property type="entry name" value="CarboxyPept-like_regulatory"/>
</dbReference>
<feature type="domain" description="TonB-dependent transporter Oar-like beta-barrel" evidence="8">
    <location>
        <begin position="236"/>
        <end position="307"/>
    </location>
</feature>
<keyword evidence="10" id="KW-1185">Reference proteome</keyword>
<evidence type="ECO:0000256" key="1">
    <source>
        <dbReference type="ARBA" id="ARBA00004571"/>
    </source>
</evidence>
<reference evidence="9 10" key="1">
    <citation type="submission" date="2019-02" db="EMBL/GenBank/DDBJ databases">
        <authorList>
            <person name="Goldberg S.R."/>
            <person name="Haltli B.A."/>
            <person name="Correa H."/>
            <person name="Russell K.G."/>
        </authorList>
    </citation>
    <scope>NUCLEOTIDE SEQUENCE [LARGE SCALE GENOMIC DNA]</scope>
    <source>
        <strain evidence="9 10">JCM 16186</strain>
    </source>
</reference>